<protein>
    <submittedName>
        <fullName evidence="3">Glycosyltransferase</fullName>
        <ecNumber evidence="3">2.4.-.-</ecNumber>
    </submittedName>
</protein>
<dbReference type="EC" id="2.4.-.-" evidence="3"/>
<sequence length="319" mass="37092">MKILFIEAAKQYLLGLPYGFYQAGCYVKRMTDIQEEELKKVLQEFQPDLVVTAGWTKIHTLEKLQILRRLLRKSKVKHAYWATEDPRWRDEWTHFYIETTRPDYVFTIDRASIPFYKELGFSAHYLPWACNPYFHKPGKQQDQYTCDIAVVASAGVKWKDFRKNSVQILLKPLIENGFDVKIWGKRWDYLNSNLVGFDVPSTFLRNKLSYLETNNVYSSAKIVLGIQNTLTELTSRTYEVLAARGFLLAPCTPAVKETFTPGKHLACSSSPKETIKLIDYYLKNENARKKIALAGQKEVYKNHTYRHRAVEILKVVSKS</sequence>
<dbReference type="Pfam" id="PF13524">
    <property type="entry name" value="Glyco_trans_1_2"/>
    <property type="match status" value="1"/>
</dbReference>
<dbReference type="GO" id="GO:0016757">
    <property type="term" value="F:glycosyltransferase activity"/>
    <property type="evidence" value="ECO:0007669"/>
    <property type="project" value="UniProtKB-KW"/>
</dbReference>
<keyword evidence="3" id="KW-0328">Glycosyltransferase</keyword>
<dbReference type="InterPro" id="IPR024542">
    <property type="entry name" value="YkvP_N"/>
</dbReference>
<dbReference type="InterPro" id="IPR055259">
    <property type="entry name" value="YkvP/CgeB_Glyco_trans-like"/>
</dbReference>
<feature type="domain" description="Spore protein YkvP N-terminal" evidence="1">
    <location>
        <begin position="3"/>
        <end position="108"/>
    </location>
</feature>
<dbReference type="Pfam" id="PF12996">
    <property type="entry name" value="DUF3880"/>
    <property type="match status" value="1"/>
</dbReference>
<evidence type="ECO:0000259" key="1">
    <source>
        <dbReference type="Pfam" id="PF12996"/>
    </source>
</evidence>
<dbReference type="RefSeq" id="WP_378936188.1">
    <property type="nucleotide sequence ID" value="NZ_JBHLVO010000017.1"/>
</dbReference>
<feature type="domain" description="Spore protein YkvP/CgeB glycosyl transferase-like" evidence="2">
    <location>
        <begin position="167"/>
        <end position="313"/>
    </location>
</feature>
<keyword evidence="3" id="KW-0808">Transferase</keyword>
<accession>A0ABV6GIC7</accession>
<comment type="caution">
    <text evidence="3">The sequence shown here is derived from an EMBL/GenBank/DDBJ whole genome shotgun (WGS) entry which is preliminary data.</text>
</comment>
<evidence type="ECO:0000313" key="3">
    <source>
        <dbReference type="EMBL" id="MFC0273156.1"/>
    </source>
</evidence>
<gene>
    <name evidence="3" type="ORF">ACFFIX_17205</name>
</gene>
<keyword evidence="4" id="KW-1185">Reference proteome</keyword>
<name>A0ABV6GIC7_9BACI</name>
<organism evidence="3 4">
    <name type="scientific">Metabacillus herbersteinensis</name>
    <dbReference type="NCBI Taxonomy" id="283816"/>
    <lineage>
        <taxon>Bacteria</taxon>
        <taxon>Bacillati</taxon>
        <taxon>Bacillota</taxon>
        <taxon>Bacilli</taxon>
        <taxon>Bacillales</taxon>
        <taxon>Bacillaceae</taxon>
        <taxon>Metabacillus</taxon>
    </lineage>
</organism>
<evidence type="ECO:0000313" key="4">
    <source>
        <dbReference type="Proteomes" id="UP001589854"/>
    </source>
</evidence>
<dbReference type="Proteomes" id="UP001589854">
    <property type="component" value="Unassembled WGS sequence"/>
</dbReference>
<reference evidence="3 4" key="1">
    <citation type="submission" date="2024-09" db="EMBL/GenBank/DDBJ databases">
        <authorList>
            <person name="Sun Q."/>
            <person name="Mori K."/>
        </authorList>
    </citation>
    <scope>NUCLEOTIDE SEQUENCE [LARGE SCALE GENOMIC DNA]</scope>
    <source>
        <strain evidence="3 4">CCM 7228</strain>
    </source>
</reference>
<evidence type="ECO:0000259" key="2">
    <source>
        <dbReference type="Pfam" id="PF13524"/>
    </source>
</evidence>
<dbReference type="EMBL" id="JBHLVO010000017">
    <property type="protein sequence ID" value="MFC0273156.1"/>
    <property type="molecule type" value="Genomic_DNA"/>
</dbReference>
<proteinExistence type="predicted"/>